<dbReference type="Proteomes" id="UP000245999">
    <property type="component" value="Chromosome"/>
</dbReference>
<dbReference type="OrthoDB" id="9816120at2"/>
<dbReference type="Pfam" id="PF13517">
    <property type="entry name" value="FG-GAP_3"/>
    <property type="match status" value="1"/>
</dbReference>
<dbReference type="RefSeq" id="WP_109656210.1">
    <property type="nucleotide sequence ID" value="NZ_CP029145.1"/>
</dbReference>
<dbReference type="InterPro" id="IPR028994">
    <property type="entry name" value="Integrin_alpha_N"/>
</dbReference>
<evidence type="ECO:0008006" key="4">
    <source>
        <dbReference type="Google" id="ProtNLM"/>
    </source>
</evidence>
<name>A0A2Z3GHF5_9BACT</name>
<dbReference type="InterPro" id="IPR013517">
    <property type="entry name" value="FG-GAP"/>
</dbReference>
<evidence type="ECO:0000313" key="2">
    <source>
        <dbReference type="EMBL" id="AWM33123.1"/>
    </source>
</evidence>
<accession>A0A2Z3GHF5</accession>
<keyword evidence="3" id="KW-1185">Reference proteome</keyword>
<reference evidence="3" key="1">
    <citation type="submission" date="2018-04" db="EMBL/GenBank/DDBJ databases">
        <title>Complete genome of Antarctic heterotrophic bacterium Hymenobacter nivis.</title>
        <authorList>
            <person name="Terashima M."/>
        </authorList>
    </citation>
    <scope>NUCLEOTIDE SEQUENCE [LARGE SCALE GENOMIC DNA]</scope>
    <source>
        <strain evidence="3">NBRC 111535</strain>
    </source>
</reference>
<keyword evidence="1" id="KW-0732">Signal</keyword>
<dbReference type="KEGG" id="hnv:DDQ68_10250"/>
<dbReference type="EMBL" id="CP029145">
    <property type="protein sequence ID" value="AWM33123.1"/>
    <property type="molecule type" value="Genomic_DNA"/>
</dbReference>
<organism evidence="2 3">
    <name type="scientific">Hymenobacter nivis</name>
    <dbReference type="NCBI Taxonomy" id="1850093"/>
    <lineage>
        <taxon>Bacteria</taxon>
        <taxon>Pseudomonadati</taxon>
        <taxon>Bacteroidota</taxon>
        <taxon>Cytophagia</taxon>
        <taxon>Cytophagales</taxon>
        <taxon>Hymenobacteraceae</taxon>
        <taxon>Hymenobacter</taxon>
    </lineage>
</organism>
<protein>
    <recommendedName>
        <fullName evidence="4">VCBS repeat-containing protein</fullName>
    </recommendedName>
</protein>
<sequence length="235" mass="24016">MLTDYNGDGYLDMLLGNKAGTTVLYTQSAANSVKFKLLNTLTDDKGTNISTPSAALVITDIDGNGFFDLYVGNANGTLLRYEQTQPAPLPVTLTAFTGQATARANVLRWATASEKNSARFVIERAVGAEFVAVGSVAAAGSSSALSYEFADATGLAAGTAYYRLRQEDPDGTVAYSPVVAIVRAAGALGPPVATACPSPFAETLSVALPGAVGAVAATAALLTTAGSPSTARPRR</sequence>
<dbReference type="AlphaFoldDB" id="A0A2Z3GHF5"/>
<dbReference type="Gene3D" id="2.130.10.130">
    <property type="entry name" value="Integrin alpha, N-terminal"/>
    <property type="match status" value="1"/>
</dbReference>
<evidence type="ECO:0000256" key="1">
    <source>
        <dbReference type="ARBA" id="ARBA00022729"/>
    </source>
</evidence>
<gene>
    <name evidence="2" type="ORF">DDQ68_10250</name>
</gene>
<dbReference type="SUPFAM" id="SSF69318">
    <property type="entry name" value="Integrin alpha N-terminal domain"/>
    <property type="match status" value="1"/>
</dbReference>
<proteinExistence type="predicted"/>
<evidence type="ECO:0000313" key="3">
    <source>
        <dbReference type="Proteomes" id="UP000245999"/>
    </source>
</evidence>